<feature type="compositionally biased region" description="Basic and acidic residues" evidence="1">
    <location>
        <begin position="50"/>
        <end position="60"/>
    </location>
</feature>
<evidence type="ECO:0000313" key="2">
    <source>
        <dbReference type="EMBL" id="MPM34109.1"/>
    </source>
</evidence>
<feature type="compositionally biased region" description="Basic and acidic residues" evidence="1">
    <location>
        <begin position="20"/>
        <end position="31"/>
    </location>
</feature>
<evidence type="ECO:0000256" key="1">
    <source>
        <dbReference type="SAM" id="MobiDB-lite"/>
    </source>
</evidence>
<feature type="region of interest" description="Disordered" evidence="1">
    <location>
        <begin position="1"/>
        <end position="60"/>
    </location>
</feature>
<proteinExistence type="predicted"/>
<dbReference type="AlphaFoldDB" id="A0A644Z0N2"/>
<sequence length="72" mass="7937">MGLDESGHAHSEIDAGNQCRDLELVHSHGGAENKGNQRRGSEQGQNVLGAREDHDGKRGPVEQSIDYFLCHW</sequence>
<accession>A0A644Z0N2</accession>
<gene>
    <name evidence="2" type="ORF">SDC9_80691</name>
</gene>
<protein>
    <submittedName>
        <fullName evidence="2">Uncharacterized protein</fullName>
    </submittedName>
</protein>
<feature type="compositionally biased region" description="Basic and acidic residues" evidence="1">
    <location>
        <begin position="1"/>
        <end position="13"/>
    </location>
</feature>
<reference evidence="2" key="1">
    <citation type="submission" date="2019-08" db="EMBL/GenBank/DDBJ databases">
        <authorList>
            <person name="Kucharzyk K."/>
            <person name="Murdoch R.W."/>
            <person name="Higgins S."/>
            <person name="Loffler F."/>
        </authorList>
    </citation>
    <scope>NUCLEOTIDE SEQUENCE</scope>
</reference>
<dbReference type="EMBL" id="VSSQ01006872">
    <property type="protein sequence ID" value="MPM34109.1"/>
    <property type="molecule type" value="Genomic_DNA"/>
</dbReference>
<name>A0A644Z0N2_9ZZZZ</name>
<organism evidence="2">
    <name type="scientific">bioreactor metagenome</name>
    <dbReference type="NCBI Taxonomy" id="1076179"/>
    <lineage>
        <taxon>unclassified sequences</taxon>
        <taxon>metagenomes</taxon>
        <taxon>ecological metagenomes</taxon>
    </lineage>
</organism>
<comment type="caution">
    <text evidence="2">The sequence shown here is derived from an EMBL/GenBank/DDBJ whole genome shotgun (WGS) entry which is preliminary data.</text>
</comment>